<evidence type="ECO:0000313" key="2">
    <source>
        <dbReference type="Proteomes" id="UP001140513"/>
    </source>
</evidence>
<dbReference type="RefSeq" id="XP_056069384.1">
    <property type="nucleotide sequence ID" value="XM_056217828.1"/>
</dbReference>
<dbReference type="EMBL" id="JAPEUX010000006">
    <property type="protein sequence ID" value="KAJ4350454.1"/>
    <property type="molecule type" value="Genomic_DNA"/>
</dbReference>
<reference evidence="1" key="1">
    <citation type="submission" date="2022-10" db="EMBL/GenBank/DDBJ databases">
        <title>Tapping the CABI collections for fungal endophytes: first genome assemblies for Collariella, Neodidymelliopsis, Ascochyta clinopodiicola, Didymella pomorum, Didymosphaeria variabile, Neocosmospora piperis and Neocucurbitaria cava.</title>
        <authorList>
            <person name="Hill R."/>
        </authorList>
    </citation>
    <scope>NUCLEOTIDE SEQUENCE</scope>
    <source>
        <strain evidence="1">IMI 356815</strain>
    </source>
</reference>
<dbReference type="Proteomes" id="UP001140513">
    <property type="component" value="Unassembled WGS sequence"/>
</dbReference>
<gene>
    <name evidence="1" type="ORF">N0V89_009075</name>
</gene>
<keyword evidence="2" id="KW-1185">Reference proteome</keyword>
<dbReference type="GeneID" id="80912605"/>
<protein>
    <submittedName>
        <fullName evidence="1">Uncharacterized protein</fullName>
    </submittedName>
</protein>
<organism evidence="1 2">
    <name type="scientific">Didymosphaeria variabile</name>
    <dbReference type="NCBI Taxonomy" id="1932322"/>
    <lineage>
        <taxon>Eukaryota</taxon>
        <taxon>Fungi</taxon>
        <taxon>Dikarya</taxon>
        <taxon>Ascomycota</taxon>
        <taxon>Pezizomycotina</taxon>
        <taxon>Dothideomycetes</taxon>
        <taxon>Pleosporomycetidae</taxon>
        <taxon>Pleosporales</taxon>
        <taxon>Massarineae</taxon>
        <taxon>Didymosphaeriaceae</taxon>
        <taxon>Didymosphaeria</taxon>
    </lineage>
</organism>
<dbReference type="OrthoDB" id="3801165at2759"/>
<proteinExistence type="predicted"/>
<comment type="caution">
    <text evidence="1">The sequence shown here is derived from an EMBL/GenBank/DDBJ whole genome shotgun (WGS) entry which is preliminary data.</text>
</comment>
<sequence>MDGYSRGRQLEQELAAEEHEENLPQLRLQWQHLTEMLDIKLAKVPARLFADGRKPTIHDIISCRYNRYDLTFRDITLTHPDVCFPAHIPRLCTLVDLFERYDDIEAHNFKPRKLDGRGQADYLVWYWQLDQDHSFSRKHPQVMANVLLALMVQREEDVTRDMSLWADQLVKAFMYYNFRVPNTGPTEDFLQMWRNSNWDLIKFGSTKIKLIKHKLAQLRATIPKTREEAQKFLQSHIDEAIQNPDDSTYALWFFLESDWEMNETDKEAKARFDSDTDALADAFAMSGVTHDMPAYFTVADLEKPLVKALAEPTRKGLDHPWNRHPGPNPVRVEWMDQNLALQAILGDRLDVLLASLYLSIGLRATEAAVTGRPMPFTEEDWDY</sequence>
<name>A0A9W8XGY3_9PLEO</name>
<accession>A0A9W8XGY3</accession>
<evidence type="ECO:0000313" key="1">
    <source>
        <dbReference type="EMBL" id="KAJ4350454.1"/>
    </source>
</evidence>
<dbReference type="AlphaFoldDB" id="A0A9W8XGY3"/>